<sequence>MKGADRLALCQPSHHLPGRQVALPAGHPTLCRGTTTPDGMEETLEPLRLMQDQVLAFGRSFFAWLPNLAFAALVILIVWLAARILGRAVVRLLQMRSARPSLQLAMQTLVRSAVWLLGLLITAVILFPGLTPTRALAGLGIGSLAVGLAFQDIFENYLAGLLILLRKPMRIGDDIECGDVAGRVEVITIRDSHIRCRSGELILVPNSYLYKNPVRVLTDRGRRRIELAVGVAYDTDLDHAREVIRGVLADLGTVDRIPEPEVYVTAFGESSIDFVVRWWTGSAPPDELRSRDEVTTAIKRALDEAGIEIPFPYRTLTFRDPLRLQGVEGGSGPGKEPAGA</sequence>
<dbReference type="STRING" id="1123069.ruthe_01064"/>
<dbReference type="GO" id="GO:0005886">
    <property type="term" value="C:plasma membrane"/>
    <property type="evidence" value="ECO:0007669"/>
    <property type="project" value="UniProtKB-SubCell"/>
</dbReference>
<comment type="subcellular location">
    <subcellularLocation>
        <location evidence="7">Cell inner membrane</location>
        <topology evidence="7">Multi-pass membrane protein</topology>
    </subcellularLocation>
    <subcellularLocation>
        <location evidence="1">Cell membrane</location>
        <topology evidence="1">Multi-pass membrane protein</topology>
    </subcellularLocation>
</comment>
<dbReference type="Proteomes" id="UP000015346">
    <property type="component" value="Unassembled WGS sequence"/>
</dbReference>
<evidence type="ECO:0000259" key="8">
    <source>
        <dbReference type="Pfam" id="PF00924"/>
    </source>
</evidence>
<comment type="similarity">
    <text evidence="2 7">Belongs to the MscS (TC 1.A.23) family.</text>
</comment>
<dbReference type="AlphaFoldDB" id="S9R2Q3"/>
<dbReference type="Pfam" id="PF21082">
    <property type="entry name" value="MS_channel_3rd"/>
    <property type="match status" value="1"/>
</dbReference>
<dbReference type="InterPro" id="IPR010920">
    <property type="entry name" value="LSM_dom_sf"/>
</dbReference>
<comment type="subunit">
    <text evidence="7">Homoheptamer.</text>
</comment>
<keyword evidence="7" id="KW-0997">Cell inner membrane</keyword>
<evidence type="ECO:0000256" key="4">
    <source>
        <dbReference type="ARBA" id="ARBA00022692"/>
    </source>
</evidence>
<dbReference type="EMBL" id="AOLV01000010">
    <property type="protein sequence ID" value="EPX86253.1"/>
    <property type="molecule type" value="Genomic_DNA"/>
</dbReference>
<dbReference type="PANTHER" id="PTHR30221">
    <property type="entry name" value="SMALL-CONDUCTANCE MECHANOSENSITIVE CHANNEL"/>
    <property type="match status" value="1"/>
</dbReference>
<feature type="transmembrane region" description="Helical" evidence="7">
    <location>
        <begin position="68"/>
        <end position="89"/>
    </location>
</feature>
<keyword evidence="3" id="KW-1003">Cell membrane</keyword>
<evidence type="ECO:0000256" key="5">
    <source>
        <dbReference type="ARBA" id="ARBA00022989"/>
    </source>
</evidence>
<dbReference type="InterPro" id="IPR006685">
    <property type="entry name" value="MscS_channel_2nd"/>
</dbReference>
<dbReference type="InterPro" id="IPR011066">
    <property type="entry name" value="MscS_channel_C_sf"/>
</dbReference>
<dbReference type="InterPro" id="IPR011014">
    <property type="entry name" value="MscS_channel_TM-2"/>
</dbReference>
<comment type="function">
    <text evidence="7">Mechanosensitive channel that participates in the regulation of osmotic pressure changes within the cell, opening in response to stretch forces in the membrane lipid bilayer, without the need for other proteins. Contributes to normal resistance to hypoosmotic shock. Forms an ion channel of 1.0 nanosiemens conductance with a slight preference for anions.</text>
</comment>
<dbReference type="Gene3D" id="1.10.287.1260">
    <property type="match status" value="1"/>
</dbReference>
<dbReference type="HOGENOM" id="CLU_037945_1_0_5"/>
<dbReference type="Gene3D" id="3.30.70.100">
    <property type="match status" value="1"/>
</dbReference>
<dbReference type="GO" id="GO:0008381">
    <property type="term" value="F:mechanosensitive monoatomic ion channel activity"/>
    <property type="evidence" value="ECO:0007669"/>
    <property type="project" value="InterPro"/>
</dbReference>
<evidence type="ECO:0000313" key="10">
    <source>
        <dbReference type="EMBL" id="EPX86253.1"/>
    </source>
</evidence>
<feature type="domain" description="Mechanosensitive ion channel MscS" evidence="8">
    <location>
        <begin position="152"/>
        <end position="214"/>
    </location>
</feature>
<evidence type="ECO:0000313" key="11">
    <source>
        <dbReference type="Proteomes" id="UP000015346"/>
    </source>
</evidence>
<gene>
    <name evidence="10" type="ORF">ruthe_01064</name>
</gene>
<keyword evidence="5 7" id="KW-1133">Transmembrane helix</keyword>
<dbReference type="PANTHER" id="PTHR30221:SF1">
    <property type="entry name" value="SMALL-CONDUCTANCE MECHANOSENSITIVE CHANNEL"/>
    <property type="match status" value="1"/>
</dbReference>
<accession>S9R2Q3</accession>
<comment type="caution">
    <text evidence="7">Lacks conserved residue(s) required for the propagation of feature annotation.</text>
</comment>
<protein>
    <recommendedName>
        <fullName evidence="7">Small-conductance mechanosensitive channel</fullName>
    </recommendedName>
</protein>
<feature type="transmembrane region" description="Helical" evidence="7">
    <location>
        <begin position="136"/>
        <end position="165"/>
    </location>
</feature>
<proteinExistence type="inferred from homology"/>
<dbReference type="InterPro" id="IPR023408">
    <property type="entry name" value="MscS_beta-dom_sf"/>
</dbReference>
<organism evidence="10 11">
    <name type="scientific">Rubellimicrobium thermophilum DSM 16684</name>
    <dbReference type="NCBI Taxonomy" id="1123069"/>
    <lineage>
        <taxon>Bacteria</taxon>
        <taxon>Pseudomonadati</taxon>
        <taxon>Pseudomonadota</taxon>
        <taxon>Alphaproteobacteria</taxon>
        <taxon>Rhodobacterales</taxon>
        <taxon>Roseobacteraceae</taxon>
        <taxon>Rubellimicrobium</taxon>
    </lineage>
</organism>
<keyword evidence="7" id="KW-0406">Ion transport</keyword>
<feature type="domain" description="Mechanosensitive ion channel MscS C-terminal" evidence="9">
    <location>
        <begin position="225"/>
        <end position="309"/>
    </location>
</feature>
<dbReference type="SUPFAM" id="SSF82689">
    <property type="entry name" value="Mechanosensitive channel protein MscS (YggB), C-terminal domain"/>
    <property type="match status" value="1"/>
</dbReference>
<evidence type="ECO:0000256" key="2">
    <source>
        <dbReference type="ARBA" id="ARBA00008017"/>
    </source>
</evidence>
<dbReference type="InterPro" id="IPR045275">
    <property type="entry name" value="MscS_archaea/bacteria_type"/>
</dbReference>
<evidence type="ECO:0000256" key="3">
    <source>
        <dbReference type="ARBA" id="ARBA00022475"/>
    </source>
</evidence>
<dbReference type="InterPro" id="IPR049278">
    <property type="entry name" value="MS_channel_C"/>
</dbReference>
<reference evidence="10 11" key="1">
    <citation type="journal article" date="2013" name="Stand. Genomic Sci.">
        <title>Genome sequence of the reddish-pigmented Rubellimicrobium thermophilum type strain (DSM 16684(T)), a member of the Roseobacter clade.</title>
        <authorList>
            <person name="Fiebig A."/>
            <person name="Riedel T."/>
            <person name="Gronow S."/>
            <person name="Petersen J."/>
            <person name="Klenk H.P."/>
            <person name="Goker M."/>
        </authorList>
    </citation>
    <scope>NUCLEOTIDE SEQUENCE [LARGE SCALE GENOMIC DNA]</scope>
    <source>
        <strain evidence="10 11">DSM 16684</strain>
    </source>
</reference>
<dbReference type="SUPFAM" id="SSF82861">
    <property type="entry name" value="Mechanosensitive channel protein MscS (YggB), transmembrane region"/>
    <property type="match status" value="1"/>
</dbReference>
<keyword evidence="4 7" id="KW-0812">Transmembrane</keyword>
<dbReference type="Pfam" id="PF00924">
    <property type="entry name" value="MS_channel_2nd"/>
    <property type="match status" value="1"/>
</dbReference>
<evidence type="ECO:0000256" key="1">
    <source>
        <dbReference type="ARBA" id="ARBA00004651"/>
    </source>
</evidence>
<keyword evidence="7" id="KW-0407">Ion channel</keyword>
<keyword evidence="11" id="KW-1185">Reference proteome</keyword>
<dbReference type="SUPFAM" id="SSF50182">
    <property type="entry name" value="Sm-like ribonucleoproteins"/>
    <property type="match status" value="1"/>
</dbReference>
<evidence type="ECO:0000256" key="7">
    <source>
        <dbReference type="RuleBase" id="RU369025"/>
    </source>
</evidence>
<keyword evidence="7" id="KW-0813">Transport</keyword>
<dbReference type="PATRIC" id="fig|1123069.3.peg.1036"/>
<evidence type="ECO:0000259" key="9">
    <source>
        <dbReference type="Pfam" id="PF21082"/>
    </source>
</evidence>
<evidence type="ECO:0000256" key="6">
    <source>
        <dbReference type="ARBA" id="ARBA00023136"/>
    </source>
</evidence>
<keyword evidence="6 7" id="KW-0472">Membrane</keyword>
<feature type="transmembrane region" description="Helical" evidence="7">
    <location>
        <begin position="109"/>
        <end position="130"/>
    </location>
</feature>
<dbReference type="Gene3D" id="2.30.30.60">
    <property type="match status" value="1"/>
</dbReference>
<name>S9R2Q3_9RHOB</name>
<comment type="caution">
    <text evidence="10">The sequence shown here is derived from an EMBL/GenBank/DDBJ whole genome shotgun (WGS) entry which is preliminary data.</text>
</comment>